<feature type="region of interest" description="Disordered" evidence="1">
    <location>
        <begin position="52"/>
        <end position="109"/>
    </location>
</feature>
<evidence type="ECO:0000313" key="3">
    <source>
        <dbReference type="Proteomes" id="UP001239213"/>
    </source>
</evidence>
<sequence length="169" mass="19145">MYSVLRPVQQPRGLTLPHDRWLTSVNQLMATRVLSHFLETFLRIRLTAFNRPSQASQSNGRSSQHSANAMPDVPGTDRAAAQRHSLPTSRSLGAPAPWSRASREDVPRYQHSSDILHPLLLIHNQAPPPNPPEHTHPVRISRITLHAITRNGRFTERRARQIYPEDPEA</sequence>
<dbReference type="AlphaFoldDB" id="A0AAI9UCW7"/>
<feature type="compositionally biased region" description="Polar residues" evidence="1">
    <location>
        <begin position="52"/>
        <end position="67"/>
    </location>
</feature>
<evidence type="ECO:0000313" key="2">
    <source>
        <dbReference type="EMBL" id="KAK1455990.1"/>
    </source>
</evidence>
<name>A0AAI9UCW7_9PEZI</name>
<evidence type="ECO:0000256" key="1">
    <source>
        <dbReference type="SAM" id="MobiDB-lite"/>
    </source>
</evidence>
<proteinExistence type="predicted"/>
<gene>
    <name evidence="2" type="ORF">CCUS01_10350</name>
</gene>
<keyword evidence="3" id="KW-1185">Reference proteome</keyword>
<reference evidence="2" key="1">
    <citation type="submission" date="2016-11" db="EMBL/GenBank/DDBJ databases">
        <title>The genome sequence of Colletotrichum cuscutae.</title>
        <authorList>
            <person name="Baroncelli R."/>
        </authorList>
    </citation>
    <scope>NUCLEOTIDE SEQUENCE</scope>
    <source>
        <strain evidence="2">IMI 304802</strain>
    </source>
</reference>
<comment type="caution">
    <text evidence="2">The sequence shown here is derived from an EMBL/GenBank/DDBJ whole genome shotgun (WGS) entry which is preliminary data.</text>
</comment>
<dbReference type="Proteomes" id="UP001239213">
    <property type="component" value="Unassembled WGS sequence"/>
</dbReference>
<accession>A0AAI9UCW7</accession>
<dbReference type="EMBL" id="MPDP01000289">
    <property type="protein sequence ID" value="KAK1455990.1"/>
    <property type="molecule type" value="Genomic_DNA"/>
</dbReference>
<organism evidence="2 3">
    <name type="scientific">Colletotrichum cuscutae</name>
    <dbReference type="NCBI Taxonomy" id="1209917"/>
    <lineage>
        <taxon>Eukaryota</taxon>
        <taxon>Fungi</taxon>
        <taxon>Dikarya</taxon>
        <taxon>Ascomycota</taxon>
        <taxon>Pezizomycotina</taxon>
        <taxon>Sordariomycetes</taxon>
        <taxon>Hypocreomycetidae</taxon>
        <taxon>Glomerellales</taxon>
        <taxon>Glomerellaceae</taxon>
        <taxon>Colletotrichum</taxon>
        <taxon>Colletotrichum acutatum species complex</taxon>
    </lineage>
</organism>
<protein>
    <submittedName>
        <fullName evidence="2">Uncharacterized protein</fullName>
    </submittedName>
</protein>